<reference evidence="2 5" key="1">
    <citation type="journal article" date="2012" name="J. Bacteriol.">
        <title>Draft Genome Sequence of Turicella otitidis ATCC 51513, Isolated from Middle Ear Fluid from a Child with Otitis Media.</title>
        <authorList>
            <person name="Brinkrolf K."/>
            <person name="Schneider J."/>
            <person name="Knecht M."/>
            <person name="Ruckert C."/>
            <person name="Tauch A."/>
        </authorList>
    </citation>
    <scope>NUCLEOTIDE SEQUENCE [LARGE SCALE GENOMIC DNA]</scope>
    <source>
        <strain evidence="2 5">ATCC 51513</strain>
    </source>
</reference>
<feature type="transmembrane region" description="Helical" evidence="1">
    <location>
        <begin position="142"/>
        <end position="168"/>
    </location>
</feature>
<evidence type="ECO:0000313" key="3">
    <source>
        <dbReference type="EMBL" id="EJZ81421.1"/>
    </source>
</evidence>
<accession>I7IXV9</accession>
<evidence type="ECO:0000313" key="2">
    <source>
        <dbReference type="EMBL" id="CCI84103.1"/>
    </source>
</evidence>
<gene>
    <name evidence="2" type="ORF">BN46_1387</name>
    <name evidence="3" type="ORF">HMPREF9719_01608</name>
</gene>
<feature type="transmembrane region" description="Helical" evidence="1">
    <location>
        <begin position="76"/>
        <end position="100"/>
    </location>
</feature>
<name>I7IXV9_9CORY</name>
<dbReference type="AlphaFoldDB" id="I7IXV9"/>
<proteinExistence type="predicted"/>
<feature type="transmembrane region" description="Helical" evidence="1">
    <location>
        <begin position="112"/>
        <end position="130"/>
    </location>
</feature>
<keyword evidence="1" id="KW-1133">Transmembrane helix</keyword>
<protein>
    <submittedName>
        <fullName evidence="2">Putative membrane protein</fullName>
    </submittedName>
</protein>
<feature type="transmembrane region" description="Helical" evidence="1">
    <location>
        <begin position="20"/>
        <end position="41"/>
    </location>
</feature>
<dbReference type="EMBL" id="AHAE01000076">
    <property type="protein sequence ID" value="EJZ81421.1"/>
    <property type="molecule type" value="Genomic_DNA"/>
</dbReference>
<dbReference type="STRING" id="29321.AAV33_09300"/>
<keyword evidence="1" id="KW-0472">Membrane</keyword>
<dbReference type="Proteomes" id="UP000011016">
    <property type="component" value="Unassembled WGS sequence"/>
</dbReference>
<dbReference type="RefSeq" id="WP_004601498.1">
    <property type="nucleotide sequence ID" value="NZ_HF541868.1"/>
</dbReference>
<keyword evidence="1" id="KW-0812">Transmembrane</keyword>
<keyword evidence="4" id="KW-1185">Reference proteome</keyword>
<evidence type="ECO:0000256" key="1">
    <source>
        <dbReference type="SAM" id="Phobius"/>
    </source>
</evidence>
<reference evidence="3 4" key="2">
    <citation type="submission" date="2012-08" db="EMBL/GenBank/DDBJ databases">
        <title>The Genome Sequence of Turicella otitidis ATCC 51513.</title>
        <authorList>
            <consortium name="The Broad Institute Genome Sequencing Platform"/>
            <person name="Earl A."/>
            <person name="Ward D."/>
            <person name="Feldgarden M."/>
            <person name="Gevers D."/>
            <person name="Huys G."/>
            <person name="Walker B."/>
            <person name="Young S.K."/>
            <person name="Zeng Q."/>
            <person name="Gargeya S."/>
            <person name="Fitzgerald M."/>
            <person name="Haas B."/>
            <person name="Abouelleil A."/>
            <person name="Alvarado L."/>
            <person name="Arachchi H.M."/>
            <person name="Berlin A.M."/>
            <person name="Chapman S.B."/>
            <person name="Goldberg J."/>
            <person name="Griggs A."/>
            <person name="Gujja S."/>
            <person name="Hansen M."/>
            <person name="Howarth C."/>
            <person name="Imamovic A."/>
            <person name="Larimer J."/>
            <person name="McCowen C."/>
            <person name="Montmayeur A."/>
            <person name="Murphy C."/>
            <person name="Neiman D."/>
            <person name="Pearson M."/>
            <person name="Priest M."/>
            <person name="Roberts A."/>
            <person name="Saif S."/>
            <person name="Shea T."/>
            <person name="Sisk P."/>
            <person name="Sykes S."/>
            <person name="Wortman J."/>
            <person name="Nusbaum C."/>
            <person name="Birren B."/>
        </authorList>
    </citation>
    <scope>NUCLEOTIDE SEQUENCE [LARGE SCALE GENOMIC DNA]</scope>
    <source>
        <strain evidence="3 4">ATCC 51513</strain>
    </source>
</reference>
<comment type="caution">
    <text evidence="2">The sequence shown here is derived from an EMBL/GenBank/DDBJ whole genome shotgun (WGS) entry which is preliminary data.</text>
</comment>
<organism evidence="2 5">
    <name type="scientific">Corynebacterium otitidis ATCC 51513</name>
    <dbReference type="NCBI Taxonomy" id="883169"/>
    <lineage>
        <taxon>Bacteria</taxon>
        <taxon>Bacillati</taxon>
        <taxon>Actinomycetota</taxon>
        <taxon>Actinomycetes</taxon>
        <taxon>Mycobacteriales</taxon>
        <taxon>Corynebacteriaceae</taxon>
        <taxon>Corynebacterium</taxon>
    </lineage>
</organism>
<dbReference type="eggNOG" id="ENOG5031IPG">
    <property type="taxonomic scope" value="Bacteria"/>
</dbReference>
<evidence type="ECO:0000313" key="5">
    <source>
        <dbReference type="Proteomes" id="UP000011016"/>
    </source>
</evidence>
<dbReference type="Proteomes" id="UP000006078">
    <property type="component" value="Unassembled WGS sequence"/>
</dbReference>
<evidence type="ECO:0000313" key="4">
    <source>
        <dbReference type="Proteomes" id="UP000006078"/>
    </source>
</evidence>
<sequence length="183" mass="18846">MSATQATSTRQGSGPQAPEAVCLAARLWVVILVVEVAHQIVQATMALLDMSGPIAAARSQLEDAGADVPGDGLLRAAVVAATLIGALLSLVIVAVVAVMLRMYLRRSKSAGGARVALLVFGIFFAVRLAVPLGGGGGASDLHVAWFLADGALIIAVGVLAIVATILLFKKESADWARPDRARR</sequence>
<dbReference type="EMBL" id="CAJZ01000205">
    <property type="protein sequence ID" value="CCI84103.1"/>
    <property type="molecule type" value="Genomic_DNA"/>
</dbReference>
<dbReference type="HOGENOM" id="CLU_066177_1_0_11"/>